<proteinExistence type="predicted"/>
<evidence type="ECO:0000313" key="2">
    <source>
        <dbReference type="EMBL" id="SEO53319.1"/>
    </source>
</evidence>
<evidence type="ECO:0000256" key="1">
    <source>
        <dbReference type="SAM" id="Phobius"/>
    </source>
</evidence>
<evidence type="ECO:0000313" key="3">
    <source>
        <dbReference type="Proteomes" id="UP000198582"/>
    </source>
</evidence>
<accession>A0A1H8QGF3</accession>
<sequence length="56" mass="5799">MTSTTGQAADYWGPPTEPLRLPRPAQRLDTLWLLLAALAGAAVIGAIWLGIALAAG</sequence>
<keyword evidence="1" id="KW-0472">Membrane</keyword>
<protein>
    <submittedName>
        <fullName evidence="2">Uncharacterized protein</fullName>
    </submittedName>
</protein>
<keyword evidence="3" id="KW-1185">Reference proteome</keyword>
<keyword evidence="1" id="KW-0812">Transmembrane</keyword>
<gene>
    <name evidence="2" type="ORF">SAMN04489732_101350</name>
</gene>
<name>A0A1H8QGF3_9PSEU</name>
<feature type="transmembrane region" description="Helical" evidence="1">
    <location>
        <begin position="31"/>
        <end position="55"/>
    </location>
</feature>
<dbReference type="Proteomes" id="UP000198582">
    <property type="component" value="Unassembled WGS sequence"/>
</dbReference>
<dbReference type="STRING" id="394193.SAMN04489732_101350"/>
<keyword evidence="1" id="KW-1133">Transmembrane helix</keyword>
<dbReference type="AlphaFoldDB" id="A0A1H8QGF3"/>
<dbReference type="RefSeq" id="WP_177231126.1">
    <property type="nucleotide sequence ID" value="NZ_FOEF01000001.1"/>
</dbReference>
<organism evidence="2 3">
    <name type="scientific">Amycolatopsis saalfeldensis</name>
    <dbReference type="NCBI Taxonomy" id="394193"/>
    <lineage>
        <taxon>Bacteria</taxon>
        <taxon>Bacillati</taxon>
        <taxon>Actinomycetota</taxon>
        <taxon>Actinomycetes</taxon>
        <taxon>Pseudonocardiales</taxon>
        <taxon>Pseudonocardiaceae</taxon>
        <taxon>Amycolatopsis</taxon>
    </lineage>
</organism>
<dbReference type="EMBL" id="FOEF01000001">
    <property type="protein sequence ID" value="SEO53319.1"/>
    <property type="molecule type" value="Genomic_DNA"/>
</dbReference>
<reference evidence="2 3" key="1">
    <citation type="submission" date="2016-10" db="EMBL/GenBank/DDBJ databases">
        <authorList>
            <person name="de Groot N.N."/>
        </authorList>
    </citation>
    <scope>NUCLEOTIDE SEQUENCE [LARGE SCALE GENOMIC DNA]</scope>
    <source>
        <strain evidence="2 3">DSM 44993</strain>
    </source>
</reference>